<dbReference type="GeneID" id="24875086"/>
<dbReference type="PANTHER" id="PTHR13887:SF14">
    <property type="entry name" value="DISULFIDE BOND FORMATION PROTEIN D"/>
    <property type="match status" value="1"/>
</dbReference>
<accession>A0A3G1B0D7</accession>
<dbReference type="PANTHER" id="PTHR13887">
    <property type="entry name" value="GLUTATHIONE S-TRANSFERASE KAPPA"/>
    <property type="match status" value="1"/>
</dbReference>
<evidence type="ECO:0000259" key="7">
    <source>
        <dbReference type="PROSITE" id="PS51352"/>
    </source>
</evidence>
<dbReference type="RefSeq" id="WP_048187793.1">
    <property type="nucleotide sequence ID" value="NZ_CP011097.1"/>
</dbReference>
<reference evidence="8 9" key="1">
    <citation type="journal article" date="2016" name="Sci. Rep.">
        <title>A novel ammonia-oxidizing archaeon from wastewater treatment plant: Its enrichment, physiological and genomic characteristics.</title>
        <authorList>
            <person name="Li Y."/>
            <person name="Ding K."/>
            <person name="Wen X."/>
            <person name="Zhang B."/>
            <person name="Shen B."/>
            <person name="Yang Y."/>
        </authorList>
    </citation>
    <scope>NUCLEOTIDE SEQUENCE [LARGE SCALE GENOMIC DNA]</scope>
    <source>
        <strain evidence="8 9">SAT1</strain>
    </source>
</reference>
<dbReference type="Proteomes" id="UP000266745">
    <property type="component" value="Chromosome"/>
</dbReference>
<keyword evidence="5" id="KW-1015">Disulfide bond</keyword>
<dbReference type="InterPro" id="IPR012336">
    <property type="entry name" value="Thioredoxin-like_fold"/>
</dbReference>
<name>A0A3G1B0D7_9ARCH</name>
<dbReference type="PROSITE" id="PS51352">
    <property type="entry name" value="THIOREDOXIN_2"/>
    <property type="match status" value="1"/>
</dbReference>
<comment type="similarity">
    <text evidence="2">Belongs to the glutaredoxin family.</text>
</comment>
<protein>
    <submittedName>
        <fullName evidence="8">DSBA oxidoreductase</fullName>
    </submittedName>
</protein>
<dbReference type="InterPro" id="IPR036249">
    <property type="entry name" value="Thioredoxin-like_sf"/>
</dbReference>
<feature type="domain" description="Thioredoxin" evidence="7">
    <location>
        <begin position="10"/>
        <end position="214"/>
    </location>
</feature>
<dbReference type="SUPFAM" id="SSF52833">
    <property type="entry name" value="Thioredoxin-like"/>
    <property type="match status" value="1"/>
</dbReference>
<evidence type="ECO:0000313" key="8">
    <source>
        <dbReference type="EMBL" id="AJZ75305.1"/>
    </source>
</evidence>
<dbReference type="InterPro" id="IPR013766">
    <property type="entry name" value="Thioredoxin_domain"/>
</dbReference>
<keyword evidence="3" id="KW-0732">Signal</keyword>
<dbReference type="GO" id="GO:0016491">
    <property type="term" value="F:oxidoreductase activity"/>
    <property type="evidence" value="ECO:0007669"/>
    <property type="project" value="UniProtKB-KW"/>
</dbReference>
<evidence type="ECO:0000313" key="9">
    <source>
        <dbReference type="Proteomes" id="UP000266745"/>
    </source>
</evidence>
<keyword evidence="9" id="KW-1185">Reference proteome</keyword>
<evidence type="ECO:0000256" key="3">
    <source>
        <dbReference type="ARBA" id="ARBA00022729"/>
    </source>
</evidence>
<proteinExistence type="inferred from homology"/>
<comment type="similarity">
    <text evidence="1">Belongs to the thioredoxin family. DsbA subfamily.</text>
</comment>
<dbReference type="KEGG" id="tah:SU86_001655"/>
<dbReference type="Pfam" id="PF13462">
    <property type="entry name" value="Thioredoxin_4"/>
    <property type="match status" value="1"/>
</dbReference>
<evidence type="ECO:0000256" key="2">
    <source>
        <dbReference type="ARBA" id="ARBA00007787"/>
    </source>
</evidence>
<evidence type="ECO:0000256" key="5">
    <source>
        <dbReference type="ARBA" id="ARBA00023157"/>
    </source>
</evidence>
<dbReference type="STRING" id="1603555.SU86_001655"/>
<keyword evidence="4" id="KW-0560">Oxidoreductase</keyword>
<evidence type="ECO:0000256" key="6">
    <source>
        <dbReference type="ARBA" id="ARBA00023284"/>
    </source>
</evidence>
<keyword evidence="6" id="KW-0676">Redox-active center</keyword>
<dbReference type="AlphaFoldDB" id="A0A3G1B0D7"/>
<dbReference type="OrthoDB" id="15256at2157"/>
<organism evidence="8 9">
    <name type="scientific">Candidatus Nitrosotenuis cloacae</name>
    <dbReference type="NCBI Taxonomy" id="1603555"/>
    <lineage>
        <taxon>Archaea</taxon>
        <taxon>Nitrososphaerota</taxon>
        <taxon>Candidatus Nitrosotenuis</taxon>
    </lineage>
</organism>
<sequence length="214" mass="23616">MSKVMLAIPVGIGVAAAIFAAVYFGTNEPESGDFTVSELVTLGSPYMGDESAPITIIEFGDYQCTYCYKFHKDRLGIIQKEYIDSGKASLVFVDFTLNGPDSVLAAEAAHCANEQGKFWPMHDVIYRSWKGERTGWVNRDAITQFAQAAEVDTASLNECLDSKKYHQEVLDTYEFAQGIEINATPSFLIISGDKITKITGNQPLEVFRKVLDGM</sequence>
<dbReference type="EMBL" id="CP011097">
    <property type="protein sequence ID" value="AJZ75305.1"/>
    <property type="molecule type" value="Genomic_DNA"/>
</dbReference>
<gene>
    <name evidence="8" type="ORF">SU86_001655</name>
</gene>
<evidence type="ECO:0000256" key="1">
    <source>
        <dbReference type="ARBA" id="ARBA00005791"/>
    </source>
</evidence>
<evidence type="ECO:0000256" key="4">
    <source>
        <dbReference type="ARBA" id="ARBA00023002"/>
    </source>
</evidence>
<dbReference type="Gene3D" id="3.40.30.10">
    <property type="entry name" value="Glutaredoxin"/>
    <property type="match status" value="1"/>
</dbReference>